<dbReference type="Gene3D" id="3.30.70.2450">
    <property type="match status" value="1"/>
</dbReference>
<feature type="domain" description="FAD-binding" evidence="2">
    <location>
        <begin position="2"/>
        <end position="342"/>
    </location>
</feature>
<comment type="caution">
    <text evidence="3">The sequence shown here is derived from an EMBL/GenBank/DDBJ whole genome shotgun (WGS) entry which is preliminary data.</text>
</comment>
<dbReference type="Gene3D" id="3.50.50.60">
    <property type="entry name" value="FAD/NAD(P)-binding domain"/>
    <property type="match status" value="1"/>
</dbReference>
<protein>
    <submittedName>
        <fullName evidence="3">3-(3-hydroxy-phenyl)propionate hydroxylase</fullName>
    </submittedName>
</protein>
<dbReference type="EMBL" id="SODP01000001">
    <property type="protein sequence ID" value="TDW74959.1"/>
    <property type="molecule type" value="Genomic_DNA"/>
</dbReference>
<dbReference type="AlphaFoldDB" id="A0A4R8CF87"/>
<dbReference type="SUPFAM" id="SSF51905">
    <property type="entry name" value="FAD/NAD(P)-binding domain"/>
    <property type="match status" value="1"/>
</dbReference>
<dbReference type="PRINTS" id="PR00420">
    <property type="entry name" value="RNGMNOXGNASE"/>
</dbReference>
<sequence length="518" mass="57128">MIPVVIVGAGPTGLTAARLLAGRGVECLVLDRWESVYPQPRAVHLDDEVYRILARMGLGERFAATSRPCYGLRLVDSGMRVLAEFRRGALDGRHGYPEANMFDQPDLEHLLRSDLPSAVTLRGNVEVTGIDQYAGSVRVEFTDRVTGASSTVRARYLLGCDGANSLVRASIGATMRDLGFAQRWLVVDIATDAELGQWDGVHQVCDRNRAATYMRIGDRRYRWEFRLASDETAQDYGDIVQLHPLIEPWTRQVPIEELELVRTAEYTFRAQTADRWRDRRVFLLGDAAHLTPPFIGQGMGAGLRDAANLAWKLAGVIDQTLPESALDTYQTEREPHARALIRLAKLIGHAMTEGGTMANRVRRALAPCLHLIPGIKDRILSSQTPALHSSSLVLRTRLRRGLVGKLCPNAVLTDGRRFDDVVAGQFAIVTSTTPSPTQRATAERHAAVLIQAHPGDDLYDWLHHERALVAVVRPDWTVLYAGRDLTKACVAMPIQPTSTQTDKLLSGRSSAATPTGVE</sequence>
<dbReference type="GO" id="GO:0071949">
    <property type="term" value="F:FAD binding"/>
    <property type="evidence" value="ECO:0007669"/>
    <property type="project" value="InterPro"/>
</dbReference>
<dbReference type="PANTHER" id="PTHR43476:SF3">
    <property type="entry name" value="FAD-BINDING MONOOXYGENASE"/>
    <property type="match status" value="1"/>
</dbReference>
<dbReference type="Pfam" id="PF01494">
    <property type="entry name" value="FAD_binding_3"/>
    <property type="match status" value="1"/>
</dbReference>
<proteinExistence type="predicted"/>
<evidence type="ECO:0000256" key="1">
    <source>
        <dbReference type="ARBA" id="ARBA00023002"/>
    </source>
</evidence>
<dbReference type="GO" id="GO:0008688">
    <property type="term" value="F:3-(3-hydroxyphenyl)propionate hydroxylase activity"/>
    <property type="evidence" value="ECO:0007669"/>
    <property type="project" value="TreeGrafter"/>
</dbReference>
<gene>
    <name evidence="3" type="ORF">EV653_0067</name>
</gene>
<dbReference type="OrthoDB" id="3316391at2"/>
<dbReference type="InterPro" id="IPR050631">
    <property type="entry name" value="PheA/TfdB_FAD_monoxygenase"/>
</dbReference>
<dbReference type="PANTHER" id="PTHR43476">
    <property type="entry name" value="3-(3-HYDROXY-PHENYL)PROPIONATE/3-HYDROXYCINNAMIC ACID HYDROXYLASE"/>
    <property type="match status" value="1"/>
</dbReference>
<dbReference type="Proteomes" id="UP000295146">
    <property type="component" value="Unassembled WGS sequence"/>
</dbReference>
<dbReference type="NCBIfam" id="NF004829">
    <property type="entry name" value="PRK06183.1-3"/>
    <property type="match status" value="1"/>
</dbReference>
<dbReference type="RefSeq" id="WP_134096799.1">
    <property type="nucleotide sequence ID" value="NZ_SODP01000001.1"/>
</dbReference>
<organism evidence="3 4">
    <name type="scientific">Kribbella pratensis</name>
    <dbReference type="NCBI Taxonomy" id="2512112"/>
    <lineage>
        <taxon>Bacteria</taxon>
        <taxon>Bacillati</taxon>
        <taxon>Actinomycetota</taxon>
        <taxon>Actinomycetes</taxon>
        <taxon>Propionibacteriales</taxon>
        <taxon>Kribbellaceae</taxon>
        <taxon>Kribbella</taxon>
    </lineage>
</organism>
<dbReference type="InterPro" id="IPR002938">
    <property type="entry name" value="FAD-bd"/>
</dbReference>
<reference evidence="3 4" key="1">
    <citation type="submission" date="2019-03" db="EMBL/GenBank/DDBJ databases">
        <title>Genomic Encyclopedia of Type Strains, Phase III (KMG-III): the genomes of soil and plant-associated and newly described type strains.</title>
        <authorList>
            <person name="Whitman W."/>
        </authorList>
    </citation>
    <scope>NUCLEOTIDE SEQUENCE [LARGE SCALE GENOMIC DNA]</scope>
    <source>
        <strain evidence="3 4">VKM Ac-2573</strain>
    </source>
</reference>
<keyword evidence="1" id="KW-0560">Oxidoreductase</keyword>
<evidence type="ECO:0000259" key="2">
    <source>
        <dbReference type="Pfam" id="PF01494"/>
    </source>
</evidence>
<name>A0A4R8CF87_9ACTN</name>
<accession>A0A4R8CF87</accession>
<evidence type="ECO:0000313" key="3">
    <source>
        <dbReference type="EMBL" id="TDW74959.1"/>
    </source>
</evidence>
<dbReference type="GO" id="GO:0019622">
    <property type="term" value="P:3-(3-hydroxy)phenylpropionate catabolic process"/>
    <property type="evidence" value="ECO:0007669"/>
    <property type="project" value="TreeGrafter"/>
</dbReference>
<dbReference type="InterPro" id="IPR036188">
    <property type="entry name" value="FAD/NAD-bd_sf"/>
</dbReference>
<evidence type="ECO:0000313" key="4">
    <source>
        <dbReference type="Proteomes" id="UP000295146"/>
    </source>
</evidence>
<keyword evidence="4" id="KW-1185">Reference proteome</keyword>